<dbReference type="Gene3D" id="3.50.50.60">
    <property type="entry name" value="FAD/NAD(P)-binding domain"/>
    <property type="match status" value="1"/>
</dbReference>
<comment type="caution">
    <text evidence="4">The sequence shown here is derived from an EMBL/GenBank/DDBJ whole genome shotgun (WGS) entry which is preliminary data.</text>
</comment>
<accession>A0A3L8PP96</accession>
<keyword evidence="2 4" id="KW-0503">Monooxygenase</keyword>
<dbReference type="Proteomes" id="UP000282515">
    <property type="component" value="Unassembled WGS sequence"/>
</dbReference>
<organism evidence="4 5">
    <name type="scientific">Aeromicrobium phragmitis</name>
    <dbReference type="NCBI Taxonomy" id="2478914"/>
    <lineage>
        <taxon>Bacteria</taxon>
        <taxon>Bacillati</taxon>
        <taxon>Actinomycetota</taxon>
        <taxon>Actinomycetes</taxon>
        <taxon>Propionibacteriales</taxon>
        <taxon>Nocardioidaceae</taxon>
        <taxon>Aeromicrobium</taxon>
    </lineage>
</organism>
<dbReference type="PRINTS" id="PR00420">
    <property type="entry name" value="RNGMNOXGNASE"/>
</dbReference>
<evidence type="ECO:0000259" key="3">
    <source>
        <dbReference type="Pfam" id="PF01494"/>
    </source>
</evidence>
<keyword evidence="5" id="KW-1185">Reference proteome</keyword>
<dbReference type="PANTHER" id="PTHR13789:SF309">
    <property type="entry name" value="PUTATIVE (AFU_ORTHOLOGUE AFUA_6G14510)-RELATED"/>
    <property type="match status" value="1"/>
</dbReference>
<dbReference type="InterPro" id="IPR036188">
    <property type="entry name" value="FAD/NAD-bd_sf"/>
</dbReference>
<keyword evidence="1" id="KW-0560">Oxidoreductase</keyword>
<dbReference type="InterPro" id="IPR050493">
    <property type="entry name" value="FAD-dep_Monooxygenase_BioMet"/>
</dbReference>
<protein>
    <submittedName>
        <fullName evidence="4">FAD-dependent monooxygenase</fullName>
    </submittedName>
</protein>
<dbReference type="RefSeq" id="WP_121793305.1">
    <property type="nucleotide sequence ID" value="NZ_RDBF01000002.1"/>
</dbReference>
<evidence type="ECO:0000313" key="5">
    <source>
        <dbReference type="Proteomes" id="UP000282515"/>
    </source>
</evidence>
<name>A0A3L8PP96_9ACTN</name>
<evidence type="ECO:0000256" key="1">
    <source>
        <dbReference type="ARBA" id="ARBA00023002"/>
    </source>
</evidence>
<dbReference type="Pfam" id="PF01494">
    <property type="entry name" value="FAD_binding_3"/>
    <property type="match status" value="1"/>
</dbReference>
<dbReference type="GO" id="GO:0071949">
    <property type="term" value="F:FAD binding"/>
    <property type="evidence" value="ECO:0007669"/>
    <property type="project" value="InterPro"/>
</dbReference>
<evidence type="ECO:0000256" key="2">
    <source>
        <dbReference type="ARBA" id="ARBA00023033"/>
    </source>
</evidence>
<dbReference type="PANTHER" id="PTHR13789">
    <property type="entry name" value="MONOOXYGENASE"/>
    <property type="match status" value="1"/>
</dbReference>
<dbReference type="EMBL" id="RDBF01000002">
    <property type="protein sequence ID" value="RLV57004.1"/>
    <property type="molecule type" value="Genomic_DNA"/>
</dbReference>
<proteinExistence type="predicted"/>
<dbReference type="OrthoDB" id="3212532at2"/>
<gene>
    <name evidence="4" type="ORF">D9V41_04390</name>
</gene>
<feature type="domain" description="FAD-binding" evidence="3">
    <location>
        <begin position="4"/>
        <end position="331"/>
    </location>
</feature>
<reference evidence="4 5" key="1">
    <citation type="submission" date="2018-10" db="EMBL/GenBank/DDBJ databases">
        <title>Aeromicrobium sp. 9W16Y-2 whole genome shotgun sequence.</title>
        <authorList>
            <person name="Li F."/>
        </authorList>
    </citation>
    <scope>NUCLEOTIDE SEQUENCE [LARGE SCALE GENOMIC DNA]</scope>
    <source>
        <strain evidence="4 5">9W16Y-2</strain>
    </source>
</reference>
<dbReference type="GO" id="GO:0004497">
    <property type="term" value="F:monooxygenase activity"/>
    <property type="evidence" value="ECO:0007669"/>
    <property type="project" value="UniProtKB-KW"/>
</dbReference>
<dbReference type="SUPFAM" id="SSF51905">
    <property type="entry name" value="FAD/NAD(P)-binding domain"/>
    <property type="match status" value="1"/>
</dbReference>
<sequence>MRRALICGGGVAGLAAALHLKRDGWQVRLLEKEPELRTAGVGLNIWPNGVRVLKDLGLGDRYLADAAAMRRWWALDSDGTMTTDTDVSGWGEELGAPITGARRRRLNAMLAAGLDEDEIVFGAAVQGYEQDAEAVTAVLADGSRLTGDVLLGADGIGSRIRNQMFDAPPEFTDEGFFRWRGVFECAAAGVPTDVQADVFGERGHFGWIPIDETHAYWYGTIDGLTGLEEVTSAYGEWTGTPVPDIIAASEPGSIIGREIGHYREHLTTWVDGRVMLIGDSAHPMYPGMAQGANQALVDAQTLAQCLSEYDVPDALRAAEAARMHVANTMVEYSRLHFDFETTRKEYATAGVNLQVERYLGLEP</sequence>
<dbReference type="InterPro" id="IPR002938">
    <property type="entry name" value="FAD-bd"/>
</dbReference>
<evidence type="ECO:0000313" key="4">
    <source>
        <dbReference type="EMBL" id="RLV57004.1"/>
    </source>
</evidence>
<dbReference type="AlphaFoldDB" id="A0A3L8PP96"/>